<evidence type="ECO:0000313" key="3">
    <source>
        <dbReference type="Proteomes" id="UP001281761"/>
    </source>
</evidence>
<dbReference type="SUPFAM" id="SSF48371">
    <property type="entry name" value="ARM repeat"/>
    <property type="match status" value="1"/>
</dbReference>
<evidence type="ECO:0000256" key="1">
    <source>
        <dbReference type="SAM" id="MobiDB-lite"/>
    </source>
</evidence>
<comment type="caution">
    <text evidence="2">The sequence shown here is derived from an EMBL/GenBank/DDBJ whole genome shotgun (WGS) entry which is preliminary data.</text>
</comment>
<reference evidence="2 3" key="1">
    <citation type="journal article" date="2022" name="bioRxiv">
        <title>Genomics of Preaxostyla Flagellates Illuminates Evolutionary Transitions and the Path Towards Mitochondrial Loss.</title>
        <authorList>
            <person name="Novak L.V.F."/>
            <person name="Treitli S.C."/>
            <person name="Pyrih J."/>
            <person name="Halakuc P."/>
            <person name="Pipaliya S.V."/>
            <person name="Vacek V."/>
            <person name="Brzon O."/>
            <person name="Soukal P."/>
            <person name="Eme L."/>
            <person name="Dacks J.B."/>
            <person name="Karnkowska A."/>
            <person name="Elias M."/>
            <person name="Hampl V."/>
        </authorList>
    </citation>
    <scope>NUCLEOTIDE SEQUENCE [LARGE SCALE GENOMIC DNA]</scope>
    <source>
        <strain evidence="2">NAU3</strain>
        <tissue evidence="2">Gut</tissue>
    </source>
</reference>
<feature type="region of interest" description="Disordered" evidence="1">
    <location>
        <begin position="610"/>
        <end position="631"/>
    </location>
</feature>
<sequence>MDQSILQSLTTIVSFICSSGIRNTRVFFETGFCESVLTFLLTPALPVDVSDQTWSLLTAISKVIPLASVETSFPSLSEVLQIHTNNFDRTTTRNLIKLFLISEFSHVILDKTSPNASVIQKCFVRMNNGQKTGEINPRDSLEESLRLIDQDMGQDLNPLERLPRLCCGYRDYSFESLEIMFSSLTRLFRRLSPLSVFSHSITFISSRSLAVQPTLPIILAESGQLITVGHSPGCIHSRLEGLSKRLLMELASSNEIVAKHLIDKNYAVCDDWMDGNNNQFLNLYKSKYPSLVKHNNNIANILDQSLSEQAYDSLDDPKRVKKKGAIRILEKGPFFNILEWIDLAIPESDDLDGNAPPHTFARLAPDLIMFMISNNTTVSQAARTAFERVTGMTSSEADVFLNQTSLDIHSAENGMSLPCGRHIPTETSLLKQARAAVATVCGHRKDSDEIFFKNRSSPYYLRDLLQLYTCTAALAVFLNPSASSPPPAKLIHLVRCVLEWTVSLSDDRSFILSLSEAHHLLDFIQELALNLFQFVDTPTKILLSSVFPGLPEVFEKMTPEFTFRSLVRIGNVLLSEGQSTDPQILQNLLKFFQAVGDETVKTACHSLTTNHLSSDEPSTNPSAEMTIDNSARSEKVTETDLMCHLVRLMDDTASSSQLESLLPLGTYLLWDAEKIHSFTTSPDSFLPELLSQVSRLDSPFLASNALNALTHALDTFPTQFQSSSAPPIVSAVVDTLSQLVLSDSTGDEGAVVGGGTKSMESVHFRNGMLNKISNGIHPNYLDLGMMSNKEVSLTYLPVVRLDEQVRLGLAGVRR</sequence>
<dbReference type="Proteomes" id="UP001281761">
    <property type="component" value="Unassembled WGS sequence"/>
</dbReference>
<evidence type="ECO:0000313" key="2">
    <source>
        <dbReference type="EMBL" id="KAK2946138.1"/>
    </source>
</evidence>
<dbReference type="EMBL" id="JARBJD010000236">
    <property type="protein sequence ID" value="KAK2946138.1"/>
    <property type="molecule type" value="Genomic_DNA"/>
</dbReference>
<dbReference type="InterPro" id="IPR016024">
    <property type="entry name" value="ARM-type_fold"/>
</dbReference>
<proteinExistence type="predicted"/>
<organism evidence="2 3">
    <name type="scientific">Blattamonas nauphoetae</name>
    <dbReference type="NCBI Taxonomy" id="2049346"/>
    <lineage>
        <taxon>Eukaryota</taxon>
        <taxon>Metamonada</taxon>
        <taxon>Preaxostyla</taxon>
        <taxon>Oxymonadida</taxon>
        <taxon>Blattamonas</taxon>
    </lineage>
</organism>
<protein>
    <submittedName>
        <fullName evidence="2">Uncharacterized protein</fullName>
    </submittedName>
</protein>
<keyword evidence="3" id="KW-1185">Reference proteome</keyword>
<gene>
    <name evidence="2" type="ORF">BLNAU_18930</name>
</gene>
<feature type="compositionally biased region" description="Polar residues" evidence="1">
    <location>
        <begin position="610"/>
        <end position="630"/>
    </location>
</feature>
<accession>A0ABQ9X3H2</accession>
<name>A0ABQ9X3H2_9EUKA</name>